<dbReference type="RefSeq" id="WP_264790978.1">
    <property type="nucleotide sequence ID" value="NZ_AP026867.1"/>
</dbReference>
<evidence type="ECO:0000313" key="2">
    <source>
        <dbReference type="EMBL" id="BDS09604.1"/>
    </source>
</evidence>
<evidence type="ECO:0000256" key="1">
    <source>
        <dbReference type="SAM" id="SignalP"/>
    </source>
</evidence>
<dbReference type="KEGG" id="aup:AsAng_0003080"/>
<name>A0A915VKC7_9BACT</name>
<sequence>MKIVSCTLLMFFLMFLNDSLLANAKFEQSVDSSGLKISKAAFKEKMSRYTDLMKEEAEFTEAEYIEMVLIDNTYLLFMKNGNPYYSVQTHNEYLDFLKYYMEDILKTLAANKEGCNGGFYSAKHDLCIGGTEPNEKSVYVVF</sequence>
<accession>A0A915VKC7</accession>
<proteinExistence type="predicted"/>
<evidence type="ECO:0000313" key="3">
    <source>
        <dbReference type="Proteomes" id="UP001060919"/>
    </source>
</evidence>
<keyword evidence="3" id="KW-1185">Reference proteome</keyword>
<organism evidence="2 3">
    <name type="scientific">Aureispira anguillae</name>
    <dbReference type="NCBI Taxonomy" id="2864201"/>
    <lineage>
        <taxon>Bacteria</taxon>
        <taxon>Pseudomonadati</taxon>
        <taxon>Bacteroidota</taxon>
        <taxon>Saprospiria</taxon>
        <taxon>Saprospirales</taxon>
        <taxon>Saprospiraceae</taxon>
        <taxon>Aureispira</taxon>
    </lineage>
</organism>
<feature type="signal peptide" evidence="1">
    <location>
        <begin position="1"/>
        <end position="24"/>
    </location>
</feature>
<dbReference type="AlphaFoldDB" id="A0A915VKC7"/>
<protein>
    <submittedName>
        <fullName evidence="2">Uncharacterized protein</fullName>
    </submittedName>
</protein>
<keyword evidence="1" id="KW-0732">Signal</keyword>
<reference evidence="2" key="1">
    <citation type="submission" date="2022-09" db="EMBL/GenBank/DDBJ databases">
        <title>Aureispira anguillicida sp. nov., isolated from Leptocephalus of Japanese eel Anguilla japonica.</title>
        <authorList>
            <person name="Yuasa K."/>
            <person name="Mekata T."/>
            <person name="Ikunari K."/>
        </authorList>
    </citation>
    <scope>NUCLEOTIDE SEQUENCE</scope>
    <source>
        <strain evidence="2">EL160426</strain>
    </source>
</reference>
<dbReference type="EMBL" id="AP026867">
    <property type="protein sequence ID" value="BDS09604.1"/>
    <property type="molecule type" value="Genomic_DNA"/>
</dbReference>
<gene>
    <name evidence="2" type="ORF">AsAng_0003080</name>
</gene>
<feature type="chain" id="PRO_5036781163" evidence="1">
    <location>
        <begin position="25"/>
        <end position="142"/>
    </location>
</feature>
<dbReference type="Proteomes" id="UP001060919">
    <property type="component" value="Chromosome"/>
</dbReference>